<feature type="chain" id="PRO_5032548153" description="Venom protein" evidence="1">
    <location>
        <begin position="24"/>
        <end position="181"/>
    </location>
</feature>
<reference evidence="2 3" key="1">
    <citation type="submission" date="2020-08" db="EMBL/GenBank/DDBJ databases">
        <title>Aphidius gifuensis genome sequencing and assembly.</title>
        <authorList>
            <person name="Du Z."/>
        </authorList>
    </citation>
    <scope>NUCLEOTIDE SEQUENCE [LARGE SCALE GENOMIC DNA]</scope>
    <source>
        <strain evidence="2">YNYX2018</strain>
        <tissue evidence="2">Adults</tissue>
    </source>
</reference>
<dbReference type="Proteomes" id="UP000639338">
    <property type="component" value="Unassembled WGS sequence"/>
</dbReference>
<keyword evidence="1" id="KW-0732">Signal</keyword>
<name>A0A834Y2S8_APHGI</name>
<evidence type="ECO:0008006" key="4">
    <source>
        <dbReference type="Google" id="ProtNLM"/>
    </source>
</evidence>
<dbReference type="OrthoDB" id="10067964at2759"/>
<accession>A0A834Y2S8</accession>
<evidence type="ECO:0000256" key="1">
    <source>
        <dbReference type="SAM" id="SignalP"/>
    </source>
</evidence>
<gene>
    <name evidence="2" type="ORF">HCN44_009723</name>
</gene>
<keyword evidence="3" id="KW-1185">Reference proteome</keyword>
<organism evidence="2 3">
    <name type="scientific">Aphidius gifuensis</name>
    <name type="common">Parasitoid wasp</name>
    <dbReference type="NCBI Taxonomy" id="684658"/>
    <lineage>
        <taxon>Eukaryota</taxon>
        <taxon>Metazoa</taxon>
        <taxon>Ecdysozoa</taxon>
        <taxon>Arthropoda</taxon>
        <taxon>Hexapoda</taxon>
        <taxon>Insecta</taxon>
        <taxon>Pterygota</taxon>
        <taxon>Neoptera</taxon>
        <taxon>Endopterygota</taxon>
        <taxon>Hymenoptera</taxon>
        <taxon>Apocrita</taxon>
        <taxon>Ichneumonoidea</taxon>
        <taxon>Braconidae</taxon>
        <taxon>Aphidiinae</taxon>
        <taxon>Aphidius</taxon>
    </lineage>
</organism>
<evidence type="ECO:0000313" key="2">
    <source>
        <dbReference type="EMBL" id="KAF7998325.1"/>
    </source>
</evidence>
<evidence type="ECO:0000313" key="3">
    <source>
        <dbReference type="Proteomes" id="UP000639338"/>
    </source>
</evidence>
<dbReference type="AlphaFoldDB" id="A0A834Y2S8"/>
<feature type="signal peptide" evidence="1">
    <location>
        <begin position="1"/>
        <end position="23"/>
    </location>
</feature>
<sequence length="181" mass="21876">MTKRKFIKIILIISLSLIDVIASINTEKLSILRRPLREINKHRCIVDNKKDYDIVTEYKRLPENRYISEYKRYPDYRYSFGIGKRWFNDNTQRNLPYSFGIGKRENIDKINQQFSNDYVIDDVSNDNNIFENEKLQIKRVPLRKYNFGIGKRDIHDDDQQNDIEINHEKLNDDNQQVWDEN</sequence>
<comment type="caution">
    <text evidence="2">The sequence shown here is derived from an EMBL/GenBank/DDBJ whole genome shotgun (WGS) entry which is preliminary data.</text>
</comment>
<proteinExistence type="predicted"/>
<protein>
    <recommendedName>
        <fullName evidence="4">Venom protein</fullName>
    </recommendedName>
</protein>
<dbReference type="EMBL" id="JACMRX010000001">
    <property type="protein sequence ID" value="KAF7998325.1"/>
    <property type="molecule type" value="Genomic_DNA"/>
</dbReference>